<reference evidence="1 2" key="1">
    <citation type="submission" date="2022-04" db="EMBL/GenBank/DDBJ databases">
        <title>Human microbiome associated bacterial genomes.</title>
        <authorList>
            <person name="Sandstrom S."/>
            <person name="Salamzade R."/>
            <person name="Kalan L.R."/>
        </authorList>
    </citation>
    <scope>NUCLEOTIDE SEQUENCE [LARGE SCALE GENOMIC DNA]</scope>
    <source>
        <strain evidence="2">p3-SID1799</strain>
    </source>
</reference>
<proteinExistence type="predicted"/>
<dbReference type="EMBL" id="JALXSQ010000005">
    <property type="protein sequence ID" value="MCT2042152.1"/>
    <property type="molecule type" value="Genomic_DNA"/>
</dbReference>
<organism evidence="1 2">
    <name type="scientific">Pseudoclavibacter albus</name>
    <dbReference type="NCBI Taxonomy" id="272241"/>
    <lineage>
        <taxon>Bacteria</taxon>
        <taxon>Bacillati</taxon>
        <taxon>Actinomycetota</taxon>
        <taxon>Actinomycetes</taxon>
        <taxon>Micrococcales</taxon>
        <taxon>Microbacteriaceae</taxon>
        <taxon>Pseudoclavibacter</taxon>
    </lineage>
</organism>
<dbReference type="RefSeq" id="WP_260103782.1">
    <property type="nucleotide sequence ID" value="NZ_JALXSQ010000005.1"/>
</dbReference>
<sequence>MSTIITPERPSERPTDEELARLAEARFLKCFTHDDADELIAHGPWASFTRGEALAWCRNLLDYEPQGFVLPKSVIRQWACTEVAAGRVPHVFGYAERAHELADRGMSAREYRVLRQFADDPIFHPADVTVLGEGATGAPIACVYRGVSS</sequence>
<evidence type="ECO:0000313" key="1">
    <source>
        <dbReference type="EMBL" id="MCT2042152.1"/>
    </source>
</evidence>
<accession>A0ABT2HV08</accession>
<evidence type="ECO:0000313" key="2">
    <source>
        <dbReference type="Proteomes" id="UP001525379"/>
    </source>
</evidence>
<protein>
    <submittedName>
        <fullName evidence="1">Uncharacterized protein</fullName>
    </submittedName>
</protein>
<comment type="caution">
    <text evidence="1">The sequence shown here is derived from an EMBL/GenBank/DDBJ whole genome shotgun (WGS) entry which is preliminary data.</text>
</comment>
<keyword evidence="2" id="KW-1185">Reference proteome</keyword>
<name>A0ABT2HV08_9MICO</name>
<dbReference type="Proteomes" id="UP001525379">
    <property type="component" value="Unassembled WGS sequence"/>
</dbReference>
<gene>
    <name evidence="1" type="ORF">M3D15_02175</name>
</gene>